<dbReference type="Pfam" id="PF01590">
    <property type="entry name" value="GAF"/>
    <property type="match status" value="1"/>
</dbReference>
<gene>
    <name evidence="5" type="ORF">IBG28_03265</name>
</gene>
<dbReference type="Pfam" id="PF00990">
    <property type="entry name" value="GGDEF"/>
    <property type="match status" value="1"/>
</dbReference>
<evidence type="ECO:0000259" key="3">
    <source>
        <dbReference type="PROSITE" id="PS50113"/>
    </source>
</evidence>
<dbReference type="InterPro" id="IPR043128">
    <property type="entry name" value="Rev_trsase/Diguanyl_cyclase"/>
</dbReference>
<dbReference type="InterPro" id="IPR000160">
    <property type="entry name" value="GGDEF_dom"/>
</dbReference>
<accession>A0A7H1J870</accession>
<dbReference type="Proteomes" id="UP000516370">
    <property type="component" value="Chromosome"/>
</dbReference>
<dbReference type="PANTHER" id="PTHR44757">
    <property type="entry name" value="DIGUANYLATE CYCLASE DGCP"/>
    <property type="match status" value="1"/>
</dbReference>
<dbReference type="EMBL" id="CP061081">
    <property type="protein sequence ID" value="QNT06686.1"/>
    <property type="molecule type" value="Genomic_DNA"/>
</dbReference>
<dbReference type="SMART" id="SM00267">
    <property type="entry name" value="GGDEF"/>
    <property type="match status" value="1"/>
</dbReference>
<dbReference type="InterPro" id="IPR029787">
    <property type="entry name" value="Nucleotide_cyclase"/>
</dbReference>
<dbReference type="FunFam" id="3.30.70.270:FF:000001">
    <property type="entry name" value="Diguanylate cyclase domain protein"/>
    <property type="match status" value="1"/>
</dbReference>
<dbReference type="InterPro" id="IPR035965">
    <property type="entry name" value="PAS-like_dom_sf"/>
</dbReference>
<dbReference type="SMART" id="SM00065">
    <property type="entry name" value="GAF"/>
    <property type="match status" value="1"/>
</dbReference>
<feature type="domain" description="PAS" evidence="2">
    <location>
        <begin position="169"/>
        <end position="240"/>
    </location>
</feature>
<feature type="domain" description="GGDEF" evidence="4">
    <location>
        <begin position="326"/>
        <end position="461"/>
    </location>
</feature>
<dbReference type="InterPro" id="IPR001610">
    <property type="entry name" value="PAC"/>
</dbReference>
<dbReference type="PROSITE" id="PS50112">
    <property type="entry name" value="PAS"/>
    <property type="match status" value="1"/>
</dbReference>
<evidence type="ECO:0000313" key="6">
    <source>
        <dbReference type="Proteomes" id="UP000516370"/>
    </source>
</evidence>
<dbReference type="CDD" id="cd00130">
    <property type="entry name" value="PAS"/>
    <property type="match status" value="1"/>
</dbReference>
<dbReference type="NCBIfam" id="TIGR00229">
    <property type="entry name" value="sensory_box"/>
    <property type="match status" value="1"/>
</dbReference>
<protein>
    <submittedName>
        <fullName evidence="5">Diguanylate cyclase</fullName>
    </submittedName>
</protein>
<dbReference type="OrthoDB" id="9812358at2"/>
<dbReference type="SMART" id="SM00091">
    <property type="entry name" value="PAS"/>
    <property type="match status" value="1"/>
</dbReference>
<feature type="domain" description="PAC" evidence="3">
    <location>
        <begin position="241"/>
        <end position="295"/>
    </location>
</feature>
<evidence type="ECO:0000313" key="5">
    <source>
        <dbReference type="EMBL" id="QNT06686.1"/>
    </source>
</evidence>
<dbReference type="Gene3D" id="3.30.450.20">
    <property type="entry name" value="PAS domain"/>
    <property type="match status" value="1"/>
</dbReference>
<dbReference type="InterPro" id="IPR000014">
    <property type="entry name" value="PAS"/>
</dbReference>
<dbReference type="InterPro" id="IPR000700">
    <property type="entry name" value="PAS-assoc_C"/>
</dbReference>
<dbReference type="AlphaFoldDB" id="A0A7H1J870"/>
<dbReference type="RefSeq" id="WP_111607099.1">
    <property type="nucleotide sequence ID" value="NZ_BMLJ01000004.1"/>
</dbReference>
<dbReference type="Pfam" id="PF13426">
    <property type="entry name" value="PAS_9"/>
    <property type="match status" value="1"/>
</dbReference>
<dbReference type="Gene3D" id="3.30.70.270">
    <property type="match status" value="1"/>
</dbReference>
<dbReference type="SUPFAM" id="SSF55785">
    <property type="entry name" value="PYP-like sensor domain (PAS domain)"/>
    <property type="match status" value="1"/>
</dbReference>
<dbReference type="SUPFAM" id="SSF55781">
    <property type="entry name" value="GAF domain-like"/>
    <property type="match status" value="1"/>
</dbReference>
<dbReference type="PANTHER" id="PTHR44757:SF2">
    <property type="entry name" value="BIOFILM ARCHITECTURE MAINTENANCE PROTEIN MBAA"/>
    <property type="match status" value="1"/>
</dbReference>
<evidence type="ECO:0000259" key="2">
    <source>
        <dbReference type="PROSITE" id="PS50112"/>
    </source>
</evidence>
<proteinExistence type="predicted"/>
<dbReference type="InterPro" id="IPR003018">
    <property type="entry name" value="GAF"/>
</dbReference>
<dbReference type="SUPFAM" id="SSF55073">
    <property type="entry name" value="Nucleotide cyclase"/>
    <property type="match status" value="1"/>
</dbReference>
<evidence type="ECO:0000256" key="1">
    <source>
        <dbReference type="ARBA" id="ARBA00001946"/>
    </source>
</evidence>
<organism evidence="5 6">
    <name type="scientific">Marinomonas arctica</name>
    <dbReference type="NCBI Taxonomy" id="383750"/>
    <lineage>
        <taxon>Bacteria</taxon>
        <taxon>Pseudomonadati</taxon>
        <taxon>Pseudomonadota</taxon>
        <taxon>Gammaproteobacteria</taxon>
        <taxon>Oceanospirillales</taxon>
        <taxon>Oceanospirillaceae</taxon>
        <taxon>Marinomonas</taxon>
    </lineage>
</organism>
<comment type="cofactor">
    <cofactor evidence="1">
        <name>Mg(2+)</name>
        <dbReference type="ChEBI" id="CHEBI:18420"/>
    </cofactor>
</comment>
<dbReference type="PROSITE" id="PS50887">
    <property type="entry name" value="GGDEF"/>
    <property type="match status" value="1"/>
</dbReference>
<dbReference type="CDD" id="cd01949">
    <property type="entry name" value="GGDEF"/>
    <property type="match status" value="1"/>
</dbReference>
<keyword evidence="6" id="KW-1185">Reference proteome</keyword>
<reference evidence="5 6" key="1">
    <citation type="submission" date="2020-09" db="EMBL/GenBank/DDBJ databases">
        <title>Complete genome sequence of an Arctic sea ice bacterium Marinomonas arctica BSI20414.</title>
        <authorList>
            <person name="Liao L."/>
            <person name="Chen B."/>
        </authorList>
    </citation>
    <scope>NUCLEOTIDE SEQUENCE [LARGE SCALE GENOMIC DNA]</scope>
    <source>
        <strain evidence="5 6">BSI20414</strain>
    </source>
</reference>
<dbReference type="InterPro" id="IPR052155">
    <property type="entry name" value="Biofilm_reg_signaling"/>
</dbReference>
<dbReference type="InterPro" id="IPR029016">
    <property type="entry name" value="GAF-like_dom_sf"/>
</dbReference>
<dbReference type="PROSITE" id="PS50113">
    <property type="entry name" value="PAC"/>
    <property type="match status" value="1"/>
</dbReference>
<evidence type="ECO:0000259" key="4">
    <source>
        <dbReference type="PROSITE" id="PS50887"/>
    </source>
</evidence>
<dbReference type="GO" id="GO:0003824">
    <property type="term" value="F:catalytic activity"/>
    <property type="evidence" value="ECO:0007669"/>
    <property type="project" value="UniProtKB-ARBA"/>
</dbReference>
<name>A0A7H1J870_9GAMM</name>
<sequence length="461" mass="52300">MHQTTSTENEVARLRALQELGLLDMPDDDRFDRITRLAKVIFDTPIVFISFVGKDQQLLKSSIGTDITNTPRSISFCHHAIEQDKLMIVEDALLDERFQDNPLVIGDPHIRFYAGAVLRSYDQYPIGTLCIIDTKPRQLSEHEQTLLLDLAQGAQNELHLHFMHALQQENQRLSWISGQISNGVLYTDVNKRIVWCNEGFSRLSGYRLDELKGKKPSEILQGPETSQKTIQKLKRQIDKEWPFEADILNYNKSGKAYWVHIYGVPLRSSTGDIYGYIAIQRDVTAKMNSYLELKKLAYVDELTGLANRRYLDERLEQLTASVSINTQLALFIIDLNGFKRINDTFGHLAGDEVLAEVASRLINVTKQEDILSRLGGDEFAIVINGITQYEITRTCERLLKLCLEPILLETGDEVAFGMSIGVARYPDDANTVKMLFQLADQAMYQAKQNQTGASIHTALDE</sequence>
<dbReference type="Gene3D" id="3.30.450.40">
    <property type="match status" value="1"/>
</dbReference>
<dbReference type="KEGG" id="mard:IBG28_03265"/>
<dbReference type="SMART" id="SM00086">
    <property type="entry name" value="PAC"/>
    <property type="match status" value="1"/>
</dbReference>
<dbReference type="NCBIfam" id="TIGR00254">
    <property type="entry name" value="GGDEF"/>
    <property type="match status" value="1"/>
</dbReference>